<dbReference type="Proteomes" id="UP000031668">
    <property type="component" value="Unassembled WGS sequence"/>
</dbReference>
<evidence type="ECO:0000256" key="1">
    <source>
        <dbReference type="SAM" id="MobiDB-lite"/>
    </source>
</evidence>
<proteinExistence type="predicted"/>
<comment type="caution">
    <text evidence="2">The sequence shown here is derived from an EMBL/GenBank/DDBJ whole genome shotgun (WGS) entry which is preliminary data.</text>
</comment>
<evidence type="ECO:0000313" key="2">
    <source>
        <dbReference type="EMBL" id="KII64803.1"/>
    </source>
</evidence>
<protein>
    <submittedName>
        <fullName evidence="2">Uncharacterized protein</fullName>
    </submittedName>
</protein>
<accession>A0A0C2J6L7</accession>
<organism evidence="2 3">
    <name type="scientific">Thelohanellus kitauei</name>
    <name type="common">Myxosporean</name>
    <dbReference type="NCBI Taxonomy" id="669202"/>
    <lineage>
        <taxon>Eukaryota</taxon>
        <taxon>Metazoa</taxon>
        <taxon>Cnidaria</taxon>
        <taxon>Myxozoa</taxon>
        <taxon>Myxosporea</taxon>
        <taxon>Bivalvulida</taxon>
        <taxon>Platysporina</taxon>
        <taxon>Myxobolidae</taxon>
        <taxon>Thelohanellus</taxon>
    </lineage>
</organism>
<reference evidence="2 3" key="1">
    <citation type="journal article" date="2014" name="Genome Biol. Evol.">
        <title>The genome of the myxosporean Thelohanellus kitauei shows adaptations to nutrient acquisition within its fish host.</title>
        <authorList>
            <person name="Yang Y."/>
            <person name="Xiong J."/>
            <person name="Zhou Z."/>
            <person name="Huo F."/>
            <person name="Miao W."/>
            <person name="Ran C."/>
            <person name="Liu Y."/>
            <person name="Zhang J."/>
            <person name="Feng J."/>
            <person name="Wang M."/>
            <person name="Wang M."/>
            <person name="Wang L."/>
            <person name="Yao B."/>
        </authorList>
    </citation>
    <scope>NUCLEOTIDE SEQUENCE [LARGE SCALE GENOMIC DNA]</scope>
    <source>
        <strain evidence="2">Wuqing</strain>
    </source>
</reference>
<sequence>MTQTLTVKYGTSLDTSSICRIRHLYVYFTHLGQKAVSASRNLYVKSKMLEARRNLFSLDHRNPVLRVTSRHRFVKSRSVKKTQQNPNPVDVSKQDDIKLLLKQPTRATNAS</sequence>
<keyword evidence="3" id="KW-1185">Reference proteome</keyword>
<evidence type="ECO:0000313" key="3">
    <source>
        <dbReference type="Proteomes" id="UP000031668"/>
    </source>
</evidence>
<feature type="region of interest" description="Disordered" evidence="1">
    <location>
        <begin position="75"/>
        <end position="96"/>
    </location>
</feature>
<dbReference type="EMBL" id="JWZT01004095">
    <property type="protein sequence ID" value="KII64803.1"/>
    <property type="molecule type" value="Genomic_DNA"/>
</dbReference>
<dbReference type="AlphaFoldDB" id="A0A0C2J6L7"/>
<name>A0A0C2J6L7_THEKT</name>
<gene>
    <name evidence="2" type="ORF">RF11_08612</name>
</gene>